<protein>
    <submittedName>
        <fullName evidence="1">Uncharacterized protein</fullName>
    </submittedName>
</protein>
<organism evidence="1">
    <name type="scientific">Rhodococcus hoagii</name>
    <name type="common">Corynebacterium equii</name>
    <dbReference type="NCBI Taxonomy" id="43767"/>
    <lineage>
        <taxon>Bacteria</taxon>
        <taxon>Bacillati</taxon>
        <taxon>Actinomycetota</taxon>
        <taxon>Actinomycetes</taxon>
        <taxon>Mycobacteriales</taxon>
        <taxon>Nocardiaceae</taxon>
        <taxon>Prescottella</taxon>
    </lineage>
</organism>
<geneLocation type="plasmid" evidence="1">
    <name>pREAT701</name>
    <name>p33701</name>
</geneLocation>
<dbReference type="AlphaFoldDB" id="Q9EY89"/>
<gene>
    <name evidence="1" type="primary">orf64</name>
</gene>
<accession>Q9EY89</accession>
<reference evidence="1" key="1">
    <citation type="journal article" date="2000" name="Infect. Immun.">
        <title>DNA sequence and comparison of virulence plasmids from Rhodococcus equi ATCC 33701 and 103.</title>
        <authorList>
            <person name="Takai S."/>
            <person name="Hines S.A."/>
            <person name="Sekizaki T."/>
            <person name="Nicholson V.M."/>
            <person name="Alperin D.A."/>
            <person name="Osaki M."/>
            <person name="Takamatsu D."/>
            <person name="Nakamura M."/>
            <person name="Suzuki K."/>
            <person name="Ogino N."/>
            <person name="Kakuda T."/>
            <person name="Dan H."/>
            <person name="Prescott J.F."/>
        </authorList>
    </citation>
    <scope>NUCLEOTIDE SEQUENCE</scope>
    <source>
        <strain evidence="1">ATCC33701</strain>
        <plasmid evidence="1">pREAT701 (p33701)</plasmid>
    </source>
</reference>
<sequence length="175" mass="18348">MQGAGAVLQSDFELVVDDSHGRFGVDTFGAGLLGIESLQRGRGSMRFPPWAAEPDALPCSSFVTRRRVRRAGGTARQRLACSLTYIVIASRMTSAARRPWAAANASTCSLTARGSRTCRRGDSSPGLACGSRLGRPAWARARSARPASAAAAPLRAVFEFSGRVISCSAQSAASS</sequence>
<keyword evidence="1" id="KW-0614">Plasmid</keyword>
<proteinExistence type="predicted"/>
<name>Q9EY89_RHOHA</name>
<evidence type="ECO:0000313" key="1">
    <source>
        <dbReference type="EMBL" id="BAB16673.1"/>
    </source>
</evidence>
<dbReference type="EMBL" id="AP001204">
    <property type="protein sequence ID" value="BAB16673.1"/>
    <property type="molecule type" value="Genomic_DNA"/>
</dbReference>